<keyword evidence="2" id="KW-1185">Reference proteome</keyword>
<protein>
    <submittedName>
        <fullName evidence="1">Uncharacterized protein</fullName>
    </submittedName>
</protein>
<reference evidence="1" key="1">
    <citation type="submission" date="2023-11" db="EMBL/GenBank/DDBJ databases">
        <authorList>
            <person name="Poullet M."/>
        </authorList>
    </citation>
    <scope>NUCLEOTIDE SEQUENCE</scope>
    <source>
        <strain evidence="1">E1834</strain>
    </source>
</reference>
<dbReference type="EMBL" id="CAVMJV010000064">
    <property type="protein sequence ID" value="CAK5087305.1"/>
    <property type="molecule type" value="Genomic_DNA"/>
</dbReference>
<sequence length="170" mass="19271">MSSDIFTVVLCVFFGNKGTGLIHYILNPCLIIVLNASQLDLYLNNFYLKTANYNYEALKQFFNKFPDFKGRPTIISGESYAGVYLPMLANVIINGQKNYPINLKGVLIGNGYLSRTLNINTMLIYARGHAFVDEGLWQSYSKECCNGCIGMYIKLFFNLVRMKAWVRGSL</sequence>
<accession>A0ACB1A7K1</accession>
<evidence type="ECO:0000313" key="2">
    <source>
        <dbReference type="Proteomes" id="UP001497535"/>
    </source>
</evidence>
<evidence type="ECO:0000313" key="1">
    <source>
        <dbReference type="EMBL" id="CAK5087305.1"/>
    </source>
</evidence>
<comment type="caution">
    <text evidence="1">The sequence shown here is derived from an EMBL/GenBank/DDBJ whole genome shotgun (WGS) entry which is preliminary data.</text>
</comment>
<dbReference type="Proteomes" id="UP001497535">
    <property type="component" value="Unassembled WGS sequence"/>
</dbReference>
<gene>
    <name evidence="1" type="ORF">MENTE1834_LOCUS34857</name>
</gene>
<organism evidence="1 2">
    <name type="scientific">Meloidogyne enterolobii</name>
    <name type="common">Root-knot nematode worm</name>
    <name type="synonym">Meloidogyne mayaguensis</name>
    <dbReference type="NCBI Taxonomy" id="390850"/>
    <lineage>
        <taxon>Eukaryota</taxon>
        <taxon>Metazoa</taxon>
        <taxon>Ecdysozoa</taxon>
        <taxon>Nematoda</taxon>
        <taxon>Chromadorea</taxon>
        <taxon>Rhabditida</taxon>
        <taxon>Tylenchina</taxon>
        <taxon>Tylenchomorpha</taxon>
        <taxon>Tylenchoidea</taxon>
        <taxon>Meloidogynidae</taxon>
        <taxon>Meloidogyninae</taxon>
        <taxon>Meloidogyne</taxon>
    </lineage>
</organism>
<proteinExistence type="predicted"/>
<name>A0ACB1A7K1_MELEN</name>